<gene>
    <name evidence="1" type="ORF">BCF53_10614</name>
</gene>
<evidence type="ECO:0000313" key="2">
    <source>
        <dbReference type="Proteomes" id="UP000295793"/>
    </source>
</evidence>
<sequence length="76" mass="9123">MLSWDDYSHETPIFKLENIDGYRYKINWFGFWNVKSNNYNWTVSDEFFSGPELNTKESILYNCNFNNSSTTENETD</sequence>
<name>A0A4R3I6F7_9GAMM</name>
<proteinExistence type="predicted"/>
<keyword evidence="2" id="KW-1185">Reference proteome</keyword>
<dbReference type="EMBL" id="SLZR01000006">
    <property type="protein sequence ID" value="TCS41283.1"/>
    <property type="molecule type" value="Genomic_DNA"/>
</dbReference>
<dbReference type="Proteomes" id="UP000295793">
    <property type="component" value="Unassembled WGS sequence"/>
</dbReference>
<reference evidence="1 2" key="1">
    <citation type="submission" date="2019-03" db="EMBL/GenBank/DDBJ databases">
        <title>Genomic Encyclopedia of Archaeal and Bacterial Type Strains, Phase II (KMG-II): from individual species to whole genera.</title>
        <authorList>
            <person name="Goeker M."/>
        </authorList>
    </citation>
    <scope>NUCLEOTIDE SEQUENCE [LARGE SCALE GENOMIC DNA]</scope>
    <source>
        <strain evidence="1 2">DSM 15388</strain>
    </source>
</reference>
<comment type="caution">
    <text evidence="1">The sequence shown here is derived from an EMBL/GenBank/DDBJ whole genome shotgun (WGS) entry which is preliminary data.</text>
</comment>
<organism evidence="1 2">
    <name type="scientific">Reinekea marinisedimentorum</name>
    <dbReference type="NCBI Taxonomy" id="230495"/>
    <lineage>
        <taxon>Bacteria</taxon>
        <taxon>Pseudomonadati</taxon>
        <taxon>Pseudomonadota</taxon>
        <taxon>Gammaproteobacteria</taxon>
        <taxon>Oceanospirillales</taxon>
        <taxon>Saccharospirillaceae</taxon>
        <taxon>Reinekea</taxon>
    </lineage>
</organism>
<protein>
    <submittedName>
        <fullName evidence="1">Uncharacterized protein</fullName>
    </submittedName>
</protein>
<dbReference type="AlphaFoldDB" id="A0A4R3I6F7"/>
<accession>A0A4R3I6F7</accession>
<evidence type="ECO:0000313" key="1">
    <source>
        <dbReference type="EMBL" id="TCS41283.1"/>
    </source>
</evidence>